<dbReference type="InterPro" id="IPR000994">
    <property type="entry name" value="Pept_M24"/>
</dbReference>
<evidence type="ECO:0000259" key="1">
    <source>
        <dbReference type="Pfam" id="PF00557"/>
    </source>
</evidence>
<keyword evidence="2" id="KW-0378">Hydrolase</keyword>
<feature type="domain" description="Peptidase M24" evidence="1">
    <location>
        <begin position="202"/>
        <end position="410"/>
    </location>
</feature>
<dbReference type="EMBL" id="FWXJ01000002">
    <property type="protein sequence ID" value="SMC33262.1"/>
    <property type="molecule type" value="Genomic_DNA"/>
</dbReference>
<dbReference type="GO" id="GO:0004177">
    <property type="term" value="F:aminopeptidase activity"/>
    <property type="evidence" value="ECO:0007669"/>
    <property type="project" value="UniProtKB-KW"/>
</dbReference>
<keyword evidence="2" id="KW-0031">Aminopeptidase</keyword>
<dbReference type="RefSeq" id="WP_084282517.1">
    <property type="nucleotide sequence ID" value="NZ_FWXJ01000002.1"/>
</dbReference>
<dbReference type="STRING" id="1938817.SAMN06296008_102188"/>
<dbReference type="CDD" id="cd01066">
    <property type="entry name" value="APP_MetAP"/>
    <property type="match status" value="1"/>
</dbReference>
<dbReference type="SUPFAM" id="SSF55920">
    <property type="entry name" value="Creatinase/aminopeptidase"/>
    <property type="match status" value="1"/>
</dbReference>
<dbReference type="PANTHER" id="PTHR46112:SF3">
    <property type="entry name" value="AMINOPEPTIDASE YPDF"/>
    <property type="match status" value="1"/>
</dbReference>
<keyword evidence="2" id="KW-0645">Protease</keyword>
<proteinExistence type="predicted"/>
<keyword evidence="3" id="KW-1185">Reference proteome</keyword>
<protein>
    <submittedName>
        <fullName evidence="2">Xaa-Pro aminopeptidase</fullName>
    </submittedName>
</protein>
<evidence type="ECO:0000313" key="3">
    <source>
        <dbReference type="Proteomes" id="UP000192708"/>
    </source>
</evidence>
<accession>A0A1W1YAR2</accession>
<gene>
    <name evidence="2" type="ORF">SAMN06296008_102188</name>
</gene>
<dbReference type="Gene3D" id="3.90.230.10">
    <property type="entry name" value="Creatinase/methionine aminopeptidase superfamily"/>
    <property type="match status" value="1"/>
</dbReference>
<dbReference type="Pfam" id="PF00557">
    <property type="entry name" value="Peptidase_M24"/>
    <property type="match status" value="1"/>
</dbReference>
<dbReference type="InterPro" id="IPR050659">
    <property type="entry name" value="Peptidase_M24B"/>
</dbReference>
<dbReference type="Gene3D" id="3.40.350.10">
    <property type="entry name" value="Creatinase/prolidase N-terminal domain"/>
    <property type="match status" value="1"/>
</dbReference>
<sequence length="435" mass="48378">MDRRSFEKLLVGGGVGAGLLLNNNSLHAKSFEGMNPADYLQLPSNFRSIFDQPYPQFTEQEYSRRKQALVDVMNAQEIDTLLIVTTGGLGNATRWITNWPGTQQALTVFKPNQNSTMFVEYHNHVALAKMLARDTEVIWGGDKGMAPLMEFLAKQNTKKIGVIGPLVGPRWKILESKYQVVSLDNEYIKLRMIKSEEEISWLRVGAAMSDLGMAALIKGTRPGMTEHELADLIERTYIGLGGNNWIHYIGSTSMKSPDVCVPRQFTSRRKIQKGDFVFCELSASFWDYSGQVLRGFSVDAEPTSLYKDLHQTAYSAFNSITKVIRPGVNAKELIEASGIIERNGFTTNDDLVHGYGGGYFAPILGSKSRPSGHSADMELKENMCMVVQPNVITPDQKAGVQFGELVRVTKNGFESLHRMPHGLFKAGQDVKVLNT</sequence>
<organism evidence="2 3">
    <name type="scientific">Polynucleobacter kasalickyi</name>
    <dbReference type="NCBI Taxonomy" id="1938817"/>
    <lineage>
        <taxon>Bacteria</taxon>
        <taxon>Pseudomonadati</taxon>
        <taxon>Pseudomonadota</taxon>
        <taxon>Betaproteobacteria</taxon>
        <taxon>Burkholderiales</taxon>
        <taxon>Burkholderiaceae</taxon>
        <taxon>Polynucleobacter</taxon>
    </lineage>
</organism>
<dbReference type="Proteomes" id="UP000192708">
    <property type="component" value="Unassembled WGS sequence"/>
</dbReference>
<evidence type="ECO:0000313" key="2">
    <source>
        <dbReference type="EMBL" id="SMC33262.1"/>
    </source>
</evidence>
<name>A0A1W1YAR2_9BURK</name>
<dbReference type="OrthoDB" id="9761809at2"/>
<dbReference type="InterPro" id="IPR036005">
    <property type="entry name" value="Creatinase/aminopeptidase-like"/>
</dbReference>
<dbReference type="InterPro" id="IPR029149">
    <property type="entry name" value="Creatin/AminoP/Spt16_N"/>
</dbReference>
<reference evidence="2 3" key="1">
    <citation type="submission" date="2017-04" db="EMBL/GenBank/DDBJ databases">
        <authorList>
            <person name="Afonso C.L."/>
            <person name="Miller P.J."/>
            <person name="Scott M.A."/>
            <person name="Spackman E."/>
            <person name="Goraichik I."/>
            <person name="Dimitrov K.M."/>
            <person name="Suarez D.L."/>
            <person name="Swayne D.E."/>
        </authorList>
    </citation>
    <scope>NUCLEOTIDE SEQUENCE [LARGE SCALE GENOMIC DNA]</scope>
    <source>
        <strain evidence="2 3">VK13</strain>
    </source>
</reference>
<dbReference type="SUPFAM" id="SSF53092">
    <property type="entry name" value="Creatinase/prolidase N-terminal domain"/>
    <property type="match status" value="1"/>
</dbReference>
<dbReference type="AlphaFoldDB" id="A0A1W1YAR2"/>
<dbReference type="PANTHER" id="PTHR46112">
    <property type="entry name" value="AMINOPEPTIDASE"/>
    <property type="match status" value="1"/>
</dbReference>